<comment type="caution">
    <text evidence="2">The sequence shown here is derived from an EMBL/GenBank/DDBJ whole genome shotgun (WGS) entry which is preliminary data.</text>
</comment>
<feature type="region of interest" description="Disordered" evidence="1">
    <location>
        <begin position="25"/>
        <end position="73"/>
    </location>
</feature>
<gene>
    <name evidence="2" type="ORF">Amon01_000234000</name>
</gene>
<evidence type="ECO:0000313" key="2">
    <source>
        <dbReference type="EMBL" id="GMG21907.1"/>
    </source>
</evidence>
<dbReference type="EMBL" id="BSXU01000837">
    <property type="protein sequence ID" value="GMG21907.1"/>
    <property type="molecule type" value="Genomic_DNA"/>
</dbReference>
<sequence>MKLQTTTPHNGDSFRFIRFDFSNSNNDSTGPELVPSQSTFESINPCTDNEKISEEKKNCPKKPGNPGTSTKALTEPKLATKLIMAQILAKAGPSQCLLSDGNMIDPSIPKNSIPLHRDITEKLEDFRKKVDNLLKFKVKPSMAQNMPSKKERIGGV</sequence>
<evidence type="ECO:0000256" key="1">
    <source>
        <dbReference type="SAM" id="MobiDB-lite"/>
    </source>
</evidence>
<accession>A0A9W6YPK3</accession>
<feature type="compositionally biased region" description="Polar residues" evidence="1">
    <location>
        <begin position="25"/>
        <end position="47"/>
    </location>
</feature>
<name>A0A9W6YPK3_AMBMO</name>
<keyword evidence="3" id="KW-1185">Reference proteome</keyword>
<protein>
    <submittedName>
        <fullName evidence="2">Unnamed protein product</fullName>
    </submittedName>
</protein>
<feature type="compositionally biased region" description="Basic and acidic residues" evidence="1">
    <location>
        <begin position="48"/>
        <end position="58"/>
    </location>
</feature>
<proteinExistence type="predicted"/>
<evidence type="ECO:0000313" key="3">
    <source>
        <dbReference type="Proteomes" id="UP001165063"/>
    </source>
</evidence>
<organism evidence="2 3">
    <name type="scientific">Ambrosiozyma monospora</name>
    <name type="common">Yeast</name>
    <name type="synonym">Endomycopsis monosporus</name>
    <dbReference type="NCBI Taxonomy" id="43982"/>
    <lineage>
        <taxon>Eukaryota</taxon>
        <taxon>Fungi</taxon>
        <taxon>Dikarya</taxon>
        <taxon>Ascomycota</taxon>
        <taxon>Saccharomycotina</taxon>
        <taxon>Pichiomycetes</taxon>
        <taxon>Pichiales</taxon>
        <taxon>Pichiaceae</taxon>
        <taxon>Ambrosiozyma</taxon>
    </lineage>
</organism>
<dbReference type="AlphaFoldDB" id="A0A9W6YPK3"/>
<dbReference type="Proteomes" id="UP001165063">
    <property type="component" value="Unassembled WGS sequence"/>
</dbReference>
<reference evidence="2" key="1">
    <citation type="submission" date="2023-04" db="EMBL/GenBank/DDBJ databases">
        <title>Ambrosiozyma monospora NBRC 1965.</title>
        <authorList>
            <person name="Ichikawa N."/>
            <person name="Sato H."/>
            <person name="Tonouchi N."/>
        </authorList>
    </citation>
    <scope>NUCLEOTIDE SEQUENCE</scope>
    <source>
        <strain evidence="2">NBRC 1965</strain>
    </source>
</reference>